<proteinExistence type="predicted"/>
<feature type="chain" id="PRO_5001652680" evidence="1">
    <location>
        <begin position="31"/>
        <end position="71"/>
    </location>
</feature>
<evidence type="ECO:0000313" key="2">
    <source>
        <dbReference type="EMBL" id="CDH52878.1"/>
    </source>
</evidence>
<dbReference type="VEuPathDB" id="FungiDB:LCOR_04311.1"/>
<comment type="caution">
    <text evidence="2">The sequence shown here is derived from an EMBL/GenBank/DDBJ whole genome shotgun (WGS) entry which is preliminary data.</text>
</comment>
<protein>
    <submittedName>
        <fullName evidence="2">Uncharacterized protein</fullName>
    </submittedName>
</protein>
<dbReference type="OrthoDB" id="2287955at2759"/>
<keyword evidence="1" id="KW-0732">Signal</keyword>
<gene>
    <name evidence="2" type="ORF">LCOR_04311.1</name>
</gene>
<reference evidence="2" key="1">
    <citation type="submission" date="2013-08" db="EMBL/GenBank/DDBJ databases">
        <title>Gene expansion shapes genome architecture in the human pathogen Lichtheimia corymbifera: an evolutionary genomics analysis in the ancient terrestrial Mucorales (Mucoromycotina).</title>
        <authorList>
            <person name="Schwartze V.U."/>
            <person name="Winter S."/>
            <person name="Shelest E."/>
            <person name="Marcet-Houben M."/>
            <person name="Horn F."/>
            <person name="Wehner S."/>
            <person name="Hoffmann K."/>
            <person name="Riege K."/>
            <person name="Sammeth M."/>
            <person name="Nowrousian M."/>
            <person name="Valiante V."/>
            <person name="Linde J."/>
            <person name="Jacobsen I.D."/>
            <person name="Marz M."/>
            <person name="Brakhage A.A."/>
            <person name="Gabaldon T."/>
            <person name="Bocker S."/>
            <person name="Voigt K."/>
        </authorList>
    </citation>
    <scope>NUCLEOTIDE SEQUENCE [LARGE SCALE GENOMIC DNA]</scope>
    <source>
        <strain evidence="2">FSU 9682</strain>
    </source>
</reference>
<keyword evidence="3" id="KW-1185">Reference proteome</keyword>
<accession>A0A068RRS6</accession>
<dbReference type="AlphaFoldDB" id="A0A068RRS6"/>
<dbReference type="EMBL" id="CBTN010000015">
    <property type="protein sequence ID" value="CDH52878.1"/>
    <property type="molecule type" value="Genomic_DNA"/>
</dbReference>
<sequence length="71" mass="8129">MQHTPSKGLGSALAMQLLRFSLWLQQQADGLDIQRWSLLPMGQLQVGYFGIDMRVFHGHDKKSRARRLYSG</sequence>
<evidence type="ECO:0000313" key="3">
    <source>
        <dbReference type="Proteomes" id="UP000027586"/>
    </source>
</evidence>
<name>A0A068RRS6_9FUNG</name>
<evidence type="ECO:0000256" key="1">
    <source>
        <dbReference type="SAM" id="SignalP"/>
    </source>
</evidence>
<dbReference type="Proteomes" id="UP000027586">
    <property type="component" value="Unassembled WGS sequence"/>
</dbReference>
<feature type="signal peptide" evidence="1">
    <location>
        <begin position="1"/>
        <end position="30"/>
    </location>
</feature>
<organism evidence="2 3">
    <name type="scientific">Lichtheimia corymbifera JMRC:FSU:9682</name>
    <dbReference type="NCBI Taxonomy" id="1263082"/>
    <lineage>
        <taxon>Eukaryota</taxon>
        <taxon>Fungi</taxon>
        <taxon>Fungi incertae sedis</taxon>
        <taxon>Mucoromycota</taxon>
        <taxon>Mucoromycotina</taxon>
        <taxon>Mucoromycetes</taxon>
        <taxon>Mucorales</taxon>
        <taxon>Lichtheimiaceae</taxon>
        <taxon>Lichtheimia</taxon>
    </lineage>
</organism>